<dbReference type="SUPFAM" id="SSF51679">
    <property type="entry name" value="Bacterial luciferase-like"/>
    <property type="match status" value="1"/>
</dbReference>
<dbReference type="Gene3D" id="3.20.20.30">
    <property type="entry name" value="Luciferase-like domain"/>
    <property type="match status" value="1"/>
</dbReference>
<name>A0A7X9WYV1_9SPHN</name>
<keyword evidence="2" id="KW-0285">Flavoprotein</keyword>
<accession>A0A7X9WYV1</accession>
<sequence length="362" mass="40282">MQVGMFQTPFVRPERTPRQVFEWALRQAVHADKIGFSEYWVGEHGTLNWEGIPSPELVIAAAALQTSQIKFGPLAHLLPYHHPATLAIQTAWLSQILEGRYMLGVATGAYPTDAAVRGIKDMSGNHAMMLEAIDIMERVWKGEPFEFEGQFWNAGFPQANPNKPLRDVRPWGGTMQMAMTGLSAPSPSIGFAGTHGFLPASVYAGNPFLRSHFETYRDTMKAAGRESDRSAHRVVRDVIVADTDEEARKLATEGGIGLAWKEYIKPTYERFGVLQGLLHDPSVDPADVDADYLAEHVWIVGSVETVRQKMEAWFGELGGPFGTLLVYSHDYIDNPEPWERSMELLVKEVAPKLSDAKQTVTT</sequence>
<feature type="domain" description="Luciferase-like" evidence="5">
    <location>
        <begin position="1"/>
        <end position="315"/>
    </location>
</feature>
<comment type="caution">
    <text evidence="6">The sequence shown here is derived from an EMBL/GenBank/DDBJ whole genome shotgun (WGS) entry which is preliminary data.</text>
</comment>
<keyword evidence="3" id="KW-0560">Oxidoreductase</keyword>
<dbReference type="RefSeq" id="WP_169574453.1">
    <property type="nucleotide sequence ID" value="NZ_JABBFV010000015.1"/>
</dbReference>
<dbReference type="Proteomes" id="UP000519023">
    <property type="component" value="Unassembled WGS sequence"/>
</dbReference>
<evidence type="ECO:0000256" key="2">
    <source>
        <dbReference type="ARBA" id="ARBA00022630"/>
    </source>
</evidence>
<evidence type="ECO:0000313" key="6">
    <source>
        <dbReference type="EMBL" id="NML12043.1"/>
    </source>
</evidence>
<evidence type="ECO:0000256" key="1">
    <source>
        <dbReference type="ARBA" id="ARBA00010426"/>
    </source>
</evidence>
<keyword evidence="7" id="KW-1185">Reference proteome</keyword>
<comment type="similarity">
    <text evidence="1">Belongs to the bacterial luciferase oxidoreductase family.</text>
</comment>
<protein>
    <submittedName>
        <fullName evidence="6">LLM class flavin-dependent oxidoreductase</fullName>
    </submittedName>
</protein>
<dbReference type="GO" id="GO:0016705">
    <property type="term" value="F:oxidoreductase activity, acting on paired donors, with incorporation or reduction of molecular oxygen"/>
    <property type="evidence" value="ECO:0007669"/>
    <property type="project" value="InterPro"/>
</dbReference>
<dbReference type="InterPro" id="IPR011251">
    <property type="entry name" value="Luciferase-like_dom"/>
</dbReference>
<evidence type="ECO:0000313" key="7">
    <source>
        <dbReference type="Proteomes" id="UP000519023"/>
    </source>
</evidence>
<reference evidence="6 7" key="1">
    <citation type="submission" date="2020-04" db="EMBL/GenBank/DDBJ databases">
        <title>Sphingobium sp. AR-3-1 isolated from Arctic soil.</title>
        <authorList>
            <person name="Dahal R.H."/>
            <person name="Chaudhary D.K."/>
        </authorList>
    </citation>
    <scope>NUCLEOTIDE SEQUENCE [LARGE SCALE GENOMIC DNA]</scope>
    <source>
        <strain evidence="6 7">AR-3-1</strain>
    </source>
</reference>
<keyword evidence="4" id="KW-0503">Monooxygenase</keyword>
<evidence type="ECO:0000259" key="5">
    <source>
        <dbReference type="Pfam" id="PF00296"/>
    </source>
</evidence>
<dbReference type="AlphaFoldDB" id="A0A7X9WYV1"/>
<evidence type="ECO:0000256" key="4">
    <source>
        <dbReference type="ARBA" id="ARBA00023033"/>
    </source>
</evidence>
<evidence type="ECO:0000256" key="3">
    <source>
        <dbReference type="ARBA" id="ARBA00023002"/>
    </source>
</evidence>
<dbReference type="EMBL" id="JABBFV010000015">
    <property type="protein sequence ID" value="NML12043.1"/>
    <property type="molecule type" value="Genomic_DNA"/>
</dbReference>
<dbReference type="InterPro" id="IPR050766">
    <property type="entry name" value="Bact_Lucif_Oxidored"/>
</dbReference>
<dbReference type="GO" id="GO:0005829">
    <property type="term" value="C:cytosol"/>
    <property type="evidence" value="ECO:0007669"/>
    <property type="project" value="TreeGrafter"/>
</dbReference>
<dbReference type="InterPro" id="IPR036661">
    <property type="entry name" value="Luciferase-like_sf"/>
</dbReference>
<proteinExistence type="inferred from homology"/>
<gene>
    <name evidence="6" type="ORF">HHL08_18150</name>
</gene>
<organism evidence="6 7">
    <name type="scientific">Sphingobium psychrophilum</name>
    <dbReference type="NCBI Taxonomy" id="2728834"/>
    <lineage>
        <taxon>Bacteria</taxon>
        <taxon>Pseudomonadati</taxon>
        <taxon>Pseudomonadota</taxon>
        <taxon>Alphaproteobacteria</taxon>
        <taxon>Sphingomonadales</taxon>
        <taxon>Sphingomonadaceae</taxon>
        <taxon>Sphingobium</taxon>
    </lineage>
</organism>
<dbReference type="Pfam" id="PF00296">
    <property type="entry name" value="Bac_luciferase"/>
    <property type="match status" value="1"/>
</dbReference>
<dbReference type="GO" id="GO:0004497">
    <property type="term" value="F:monooxygenase activity"/>
    <property type="evidence" value="ECO:0007669"/>
    <property type="project" value="UniProtKB-KW"/>
</dbReference>
<dbReference type="PANTHER" id="PTHR30137">
    <property type="entry name" value="LUCIFERASE-LIKE MONOOXYGENASE"/>
    <property type="match status" value="1"/>
</dbReference>
<dbReference type="PANTHER" id="PTHR30137:SF16">
    <property type="entry name" value="BLL0895 PROTEIN"/>
    <property type="match status" value="1"/>
</dbReference>